<keyword evidence="3" id="KW-0238">DNA-binding</keyword>
<dbReference type="Proteomes" id="UP001170624">
    <property type="component" value="Unassembled WGS sequence"/>
</dbReference>
<organism evidence="6 7">
    <name type="scientific">Photobacterium sanguinicancri</name>
    <dbReference type="NCBI Taxonomy" id="875932"/>
    <lineage>
        <taxon>Bacteria</taxon>
        <taxon>Pseudomonadati</taxon>
        <taxon>Pseudomonadota</taxon>
        <taxon>Gammaproteobacteria</taxon>
        <taxon>Vibrionales</taxon>
        <taxon>Vibrionaceae</taxon>
        <taxon>Photobacterium</taxon>
    </lineage>
</organism>
<reference evidence="6" key="1">
    <citation type="submission" date="2023-07" db="EMBL/GenBank/DDBJ databases">
        <title>Genome content predicts the carbon catabolic preferences of heterotrophic bacteria.</title>
        <authorList>
            <person name="Gralka M."/>
        </authorList>
    </citation>
    <scope>NUCLEOTIDE SEQUENCE</scope>
    <source>
        <strain evidence="6">G2M05</strain>
    </source>
</reference>
<keyword evidence="2" id="KW-0805">Transcription regulation</keyword>
<gene>
    <name evidence="6" type="ORF">Q4568_12755</name>
</gene>
<dbReference type="Gene3D" id="3.40.190.290">
    <property type="match status" value="1"/>
</dbReference>
<protein>
    <submittedName>
        <fullName evidence="6">LysR family transcriptional regulator</fullName>
    </submittedName>
</protein>
<proteinExistence type="inferred from homology"/>
<dbReference type="AlphaFoldDB" id="A0AAW7Y9H0"/>
<comment type="caution">
    <text evidence="6">The sequence shown here is derived from an EMBL/GenBank/DDBJ whole genome shotgun (WGS) entry which is preliminary data.</text>
</comment>
<sequence>MFNLEQLAAFVAAVESGSFSAAARRLGKSQSSVSIGVNNLELDLGVTLFDRSTKYPTLTVQGERLYEQTKVVLRQADRLQSYAKGVINGVEDTIKIGIDPLVPFSVIDTALEKVAQVYPYIQVQIVKLFGDELNNAILDESVQLGLHLSAQAVPVNLEFAVIANIEWVCICSPDSEFADKETVYNEDLINFRQIVCSSMLENNAVKSIALLSQEVWQAEDQDDVIRLVEQGLGWAYAPKSMALEKEATGSLIVFSPEFKCEELYYSCDLIWKASAHYGPALQFILQQLTAK</sequence>
<dbReference type="Pfam" id="PF00126">
    <property type="entry name" value="HTH_1"/>
    <property type="match status" value="1"/>
</dbReference>
<dbReference type="InterPro" id="IPR036390">
    <property type="entry name" value="WH_DNA-bd_sf"/>
</dbReference>
<dbReference type="RefSeq" id="WP_303499893.1">
    <property type="nucleotide sequence ID" value="NZ_JAUOPU010000012.1"/>
</dbReference>
<dbReference type="CDD" id="cd05466">
    <property type="entry name" value="PBP2_LTTR_substrate"/>
    <property type="match status" value="1"/>
</dbReference>
<dbReference type="EMBL" id="JAUOPU010000012">
    <property type="protein sequence ID" value="MDO6543409.1"/>
    <property type="molecule type" value="Genomic_DNA"/>
</dbReference>
<accession>A0AAW7Y9H0</accession>
<comment type="similarity">
    <text evidence="1">Belongs to the LysR transcriptional regulatory family.</text>
</comment>
<dbReference type="PANTHER" id="PTHR30126">
    <property type="entry name" value="HTH-TYPE TRANSCRIPTIONAL REGULATOR"/>
    <property type="match status" value="1"/>
</dbReference>
<dbReference type="SUPFAM" id="SSF53850">
    <property type="entry name" value="Periplasmic binding protein-like II"/>
    <property type="match status" value="1"/>
</dbReference>
<dbReference type="GO" id="GO:0003700">
    <property type="term" value="F:DNA-binding transcription factor activity"/>
    <property type="evidence" value="ECO:0007669"/>
    <property type="project" value="InterPro"/>
</dbReference>
<dbReference type="InterPro" id="IPR036388">
    <property type="entry name" value="WH-like_DNA-bd_sf"/>
</dbReference>
<dbReference type="PROSITE" id="PS50931">
    <property type="entry name" value="HTH_LYSR"/>
    <property type="match status" value="1"/>
</dbReference>
<name>A0AAW7Y9H0_9GAMM</name>
<evidence type="ECO:0000256" key="3">
    <source>
        <dbReference type="ARBA" id="ARBA00023125"/>
    </source>
</evidence>
<dbReference type="SUPFAM" id="SSF46785">
    <property type="entry name" value="Winged helix' DNA-binding domain"/>
    <property type="match status" value="1"/>
</dbReference>
<dbReference type="FunFam" id="1.10.10.10:FF:000001">
    <property type="entry name" value="LysR family transcriptional regulator"/>
    <property type="match status" value="1"/>
</dbReference>
<dbReference type="PRINTS" id="PR00039">
    <property type="entry name" value="HTHLYSR"/>
</dbReference>
<evidence type="ECO:0000256" key="1">
    <source>
        <dbReference type="ARBA" id="ARBA00009437"/>
    </source>
</evidence>
<dbReference type="Gene3D" id="1.10.10.10">
    <property type="entry name" value="Winged helix-like DNA-binding domain superfamily/Winged helix DNA-binding domain"/>
    <property type="match status" value="1"/>
</dbReference>
<keyword evidence="4" id="KW-0804">Transcription</keyword>
<evidence type="ECO:0000313" key="7">
    <source>
        <dbReference type="Proteomes" id="UP001170624"/>
    </source>
</evidence>
<feature type="domain" description="HTH lysR-type" evidence="5">
    <location>
        <begin position="2"/>
        <end position="59"/>
    </location>
</feature>
<dbReference type="InterPro" id="IPR000847">
    <property type="entry name" value="LysR_HTH_N"/>
</dbReference>
<dbReference type="GO" id="GO:0000976">
    <property type="term" value="F:transcription cis-regulatory region binding"/>
    <property type="evidence" value="ECO:0007669"/>
    <property type="project" value="TreeGrafter"/>
</dbReference>
<dbReference type="PANTHER" id="PTHR30126:SF91">
    <property type="entry name" value="LYSR FAMILY TRANSCRIPTIONAL REGULATOR"/>
    <property type="match status" value="1"/>
</dbReference>
<dbReference type="InterPro" id="IPR005119">
    <property type="entry name" value="LysR_subst-bd"/>
</dbReference>
<evidence type="ECO:0000313" key="6">
    <source>
        <dbReference type="EMBL" id="MDO6543409.1"/>
    </source>
</evidence>
<evidence type="ECO:0000256" key="2">
    <source>
        <dbReference type="ARBA" id="ARBA00023015"/>
    </source>
</evidence>
<evidence type="ECO:0000259" key="5">
    <source>
        <dbReference type="PROSITE" id="PS50931"/>
    </source>
</evidence>
<dbReference type="Pfam" id="PF03466">
    <property type="entry name" value="LysR_substrate"/>
    <property type="match status" value="1"/>
</dbReference>
<evidence type="ECO:0000256" key="4">
    <source>
        <dbReference type="ARBA" id="ARBA00023163"/>
    </source>
</evidence>